<dbReference type="EMBL" id="VISO01000002">
    <property type="protein sequence ID" value="TVZ73611.1"/>
    <property type="molecule type" value="Genomic_DNA"/>
</dbReference>
<dbReference type="RefSeq" id="WP_022712601.1">
    <property type="nucleotide sequence ID" value="NZ_ATTQ01000001.1"/>
</dbReference>
<feature type="compositionally biased region" description="Basic and acidic residues" evidence="1">
    <location>
        <begin position="1"/>
        <end position="21"/>
    </location>
</feature>
<organism evidence="2 3">
    <name type="scientific">Rhizobium mongolense USDA 1844</name>
    <dbReference type="NCBI Taxonomy" id="1079460"/>
    <lineage>
        <taxon>Bacteria</taxon>
        <taxon>Pseudomonadati</taxon>
        <taxon>Pseudomonadota</taxon>
        <taxon>Alphaproteobacteria</taxon>
        <taxon>Hyphomicrobiales</taxon>
        <taxon>Rhizobiaceae</taxon>
        <taxon>Rhizobium/Agrobacterium group</taxon>
        <taxon>Rhizobium</taxon>
    </lineage>
</organism>
<evidence type="ECO:0000256" key="1">
    <source>
        <dbReference type="SAM" id="MobiDB-lite"/>
    </source>
</evidence>
<dbReference type="AlphaFoldDB" id="A0A559TG88"/>
<reference evidence="2 3" key="1">
    <citation type="submission" date="2019-06" db="EMBL/GenBank/DDBJ databases">
        <title>Pac Bio to generate improved reference genome sequences for organisms with transposon mutant libraries (support for FEBA project).</title>
        <authorList>
            <person name="Blow M."/>
        </authorList>
    </citation>
    <scope>NUCLEOTIDE SEQUENCE [LARGE SCALE GENOMIC DNA]</scope>
    <source>
        <strain evidence="2 3">USDA 1844</strain>
    </source>
</reference>
<sequence length="63" mass="6799">MIKRKLTDGNAEERYARRNEKGQFAGSVDDGGLLSSDCSHKAKDEAKAGECDRATAAPSSDWP</sequence>
<evidence type="ECO:0000313" key="3">
    <source>
        <dbReference type="Proteomes" id="UP000319824"/>
    </source>
</evidence>
<feature type="region of interest" description="Disordered" evidence="1">
    <location>
        <begin position="44"/>
        <end position="63"/>
    </location>
</feature>
<accession>A0A559TG88</accession>
<evidence type="ECO:0000313" key="2">
    <source>
        <dbReference type="EMBL" id="TVZ73611.1"/>
    </source>
</evidence>
<protein>
    <submittedName>
        <fullName evidence="2">Uncharacterized protein</fullName>
    </submittedName>
</protein>
<gene>
    <name evidence="2" type="ORF">BCL32_1857</name>
</gene>
<name>A0A559TG88_9HYPH</name>
<dbReference type="Proteomes" id="UP000319824">
    <property type="component" value="Unassembled WGS sequence"/>
</dbReference>
<feature type="region of interest" description="Disordered" evidence="1">
    <location>
        <begin position="1"/>
        <end position="33"/>
    </location>
</feature>
<proteinExistence type="predicted"/>
<feature type="compositionally biased region" description="Basic and acidic residues" evidence="1">
    <location>
        <begin position="44"/>
        <end position="53"/>
    </location>
</feature>
<comment type="caution">
    <text evidence="2">The sequence shown here is derived from an EMBL/GenBank/DDBJ whole genome shotgun (WGS) entry which is preliminary data.</text>
</comment>